<comment type="caution">
    <text evidence="2">The sequence shown here is derived from an EMBL/GenBank/DDBJ whole genome shotgun (WGS) entry which is preliminary data.</text>
</comment>
<dbReference type="Gene3D" id="3.10.180.10">
    <property type="entry name" value="2,3-Dihydroxybiphenyl 1,2-Dioxygenase, domain 1"/>
    <property type="match status" value="1"/>
</dbReference>
<dbReference type="InterPro" id="IPR037523">
    <property type="entry name" value="VOC_core"/>
</dbReference>
<dbReference type="InterPro" id="IPR029068">
    <property type="entry name" value="Glyas_Bleomycin-R_OHBP_Dase"/>
</dbReference>
<dbReference type="PANTHER" id="PTHR36503:SF1">
    <property type="entry name" value="BLR2520 PROTEIN"/>
    <property type="match status" value="1"/>
</dbReference>
<dbReference type="EMBL" id="DRBW01000026">
    <property type="protein sequence ID" value="HDM89721.1"/>
    <property type="molecule type" value="Genomic_DNA"/>
</dbReference>
<evidence type="ECO:0000259" key="1">
    <source>
        <dbReference type="PROSITE" id="PS51819"/>
    </source>
</evidence>
<evidence type="ECO:0000313" key="2">
    <source>
        <dbReference type="EMBL" id="HDM89721.1"/>
    </source>
</evidence>
<dbReference type="Pfam" id="PF00903">
    <property type="entry name" value="Glyoxalase"/>
    <property type="match status" value="1"/>
</dbReference>
<name>A0A7C0X8I7_UNCW3</name>
<accession>A0A7C0X8I7</accession>
<organism evidence="2">
    <name type="scientific">candidate division WOR-3 bacterium</name>
    <dbReference type="NCBI Taxonomy" id="2052148"/>
    <lineage>
        <taxon>Bacteria</taxon>
        <taxon>Bacteria division WOR-3</taxon>
    </lineage>
</organism>
<dbReference type="SUPFAM" id="SSF54593">
    <property type="entry name" value="Glyoxalase/Bleomycin resistance protein/Dihydroxybiphenyl dioxygenase"/>
    <property type="match status" value="1"/>
</dbReference>
<dbReference type="InterPro" id="IPR004360">
    <property type="entry name" value="Glyas_Fos-R_dOase_dom"/>
</dbReference>
<dbReference type="PANTHER" id="PTHR36503">
    <property type="entry name" value="BLR2520 PROTEIN"/>
    <property type="match status" value="1"/>
</dbReference>
<gene>
    <name evidence="2" type="ORF">ENG67_00750</name>
</gene>
<dbReference type="AlphaFoldDB" id="A0A7C0X8I7"/>
<dbReference type="Proteomes" id="UP000885931">
    <property type="component" value="Unassembled WGS sequence"/>
</dbReference>
<feature type="domain" description="VOC" evidence="1">
    <location>
        <begin position="23"/>
        <end position="134"/>
    </location>
</feature>
<dbReference type="PROSITE" id="PS51819">
    <property type="entry name" value="VOC"/>
    <property type="match status" value="1"/>
</dbReference>
<reference evidence="2" key="1">
    <citation type="journal article" date="2020" name="mSystems">
        <title>Genome- and Community-Level Interaction Insights into Carbon Utilization and Element Cycling Functions of Hydrothermarchaeota in Hydrothermal Sediment.</title>
        <authorList>
            <person name="Zhou Z."/>
            <person name="Liu Y."/>
            <person name="Xu W."/>
            <person name="Pan J."/>
            <person name="Luo Z.H."/>
            <person name="Li M."/>
        </authorList>
    </citation>
    <scope>NUCLEOTIDE SEQUENCE [LARGE SCALE GENOMIC DNA]</scope>
    <source>
        <strain evidence="2">HyVt-237</strain>
    </source>
</reference>
<sequence length="145" mass="16500">MRSGACSKSFPFAERGGERVIRRIWDITLTVRDLARAVRFYRDILGLQEKYEFRDYAGFDCGGVEIGIKTWGELEKPREGEPCIDFLVDDVEETCRELSGKGVEILEGPQDTPWGGRYIVISDPDGNRIQPTEINWAKYFRACAG</sequence>
<protein>
    <submittedName>
        <fullName evidence="2">VOC family protein</fullName>
    </submittedName>
</protein>
<proteinExistence type="predicted"/>